<evidence type="ECO:0000313" key="2">
    <source>
        <dbReference type="Proteomes" id="UP000030377"/>
    </source>
</evidence>
<name>A0A0A3XYS1_BRAJP</name>
<gene>
    <name evidence="1" type="ORF">MA20_11485</name>
</gene>
<evidence type="ECO:0008006" key="3">
    <source>
        <dbReference type="Google" id="ProtNLM"/>
    </source>
</evidence>
<sequence>MLELMLIDRNRRGWEWRVCDRSGAVLGKGREKTRMAARYRGYQAMFLLLASGARLIDPGPLAP</sequence>
<proteinExistence type="predicted"/>
<dbReference type="EMBL" id="JRPN01000010">
    <property type="protein sequence ID" value="KGT79510.1"/>
    <property type="molecule type" value="Genomic_DNA"/>
</dbReference>
<accession>A0A0A3XYS1</accession>
<dbReference type="Proteomes" id="UP000030377">
    <property type="component" value="Unassembled WGS sequence"/>
</dbReference>
<reference evidence="1 2" key="1">
    <citation type="submission" date="2014-09" db="EMBL/GenBank/DDBJ databases">
        <title>Draft genome of Bradyrhizobium japonicum Is-34.</title>
        <authorList>
            <person name="Tsurumaru H."/>
            <person name="Yamakawa T."/>
            <person name="Hashimoto S."/>
            <person name="Okizaki K."/>
            <person name="Kanesaki Y."/>
            <person name="Yoshikawa H."/>
            <person name="Yajima S."/>
        </authorList>
    </citation>
    <scope>NUCLEOTIDE SEQUENCE [LARGE SCALE GENOMIC DNA]</scope>
    <source>
        <strain evidence="1 2">Is-34</strain>
    </source>
</reference>
<evidence type="ECO:0000313" key="1">
    <source>
        <dbReference type="EMBL" id="KGT79510.1"/>
    </source>
</evidence>
<protein>
    <recommendedName>
        <fullName evidence="3">DUF1508 domain-containing protein</fullName>
    </recommendedName>
</protein>
<organism evidence="1 2">
    <name type="scientific">Bradyrhizobium japonicum</name>
    <dbReference type="NCBI Taxonomy" id="375"/>
    <lineage>
        <taxon>Bacteria</taxon>
        <taxon>Pseudomonadati</taxon>
        <taxon>Pseudomonadota</taxon>
        <taxon>Alphaproteobacteria</taxon>
        <taxon>Hyphomicrobiales</taxon>
        <taxon>Nitrobacteraceae</taxon>
        <taxon>Bradyrhizobium</taxon>
    </lineage>
</organism>
<dbReference type="AlphaFoldDB" id="A0A0A3XYS1"/>
<comment type="caution">
    <text evidence="1">The sequence shown here is derived from an EMBL/GenBank/DDBJ whole genome shotgun (WGS) entry which is preliminary data.</text>
</comment>